<dbReference type="OMA" id="DETMMTT"/>
<reference evidence="2 3" key="1">
    <citation type="journal article" date="2017" name="Mol. Plant">
        <title>The Genome of Medicinal Plant Macleaya cordata Provides New Insights into Benzylisoquinoline Alkaloids Metabolism.</title>
        <authorList>
            <person name="Liu X."/>
            <person name="Liu Y."/>
            <person name="Huang P."/>
            <person name="Ma Y."/>
            <person name="Qing Z."/>
            <person name="Tang Q."/>
            <person name="Cao H."/>
            <person name="Cheng P."/>
            <person name="Zheng Y."/>
            <person name="Yuan Z."/>
            <person name="Zhou Y."/>
            <person name="Liu J."/>
            <person name="Tang Z."/>
            <person name="Zhuo Y."/>
            <person name="Zhang Y."/>
            <person name="Yu L."/>
            <person name="Huang J."/>
            <person name="Yang P."/>
            <person name="Peng Q."/>
            <person name="Zhang J."/>
            <person name="Jiang W."/>
            <person name="Zhang Z."/>
            <person name="Lin K."/>
            <person name="Ro D.K."/>
            <person name="Chen X."/>
            <person name="Xiong X."/>
            <person name="Shang Y."/>
            <person name="Huang S."/>
            <person name="Zeng J."/>
        </authorList>
    </citation>
    <scope>NUCLEOTIDE SEQUENCE [LARGE SCALE GENOMIC DNA]</scope>
    <source>
        <strain evidence="3">cv. BLH2017</strain>
        <tissue evidence="2">Root</tissue>
    </source>
</reference>
<feature type="region of interest" description="Disordered" evidence="1">
    <location>
        <begin position="63"/>
        <end position="118"/>
    </location>
</feature>
<feature type="compositionally biased region" description="Low complexity" evidence="1">
    <location>
        <begin position="63"/>
        <end position="76"/>
    </location>
</feature>
<dbReference type="EMBL" id="MVGT01000886">
    <property type="protein sequence ID" value="OVA15177.1"/>
    <property type="molecule type" value="Genomic_DNA"/>
</dbReference>
<name>A0A200QXG5_MACCD</name>
<gene>
    <name evidence="2" type="ORF">BVC80_1727g55</name>
</gene>
<dbReference type="InterPro" id="IPR012881">
    <property type="entry name" value="DUF1685"/>
</dbReference>
<organism evidence="2 3">
    <name type="scientific">Macleaya cordata</name>
    <name type="common">Five-seeded plume-poppy</name>
    <name type="synonym">Bocconia cordata</name>
    <dbReference type="NCBI Taxonomy" id="56857"/>
    <lineage>
        <taxon>Eukaryota</taxon>
        <taxon>Viridiplantae</taxon>
        <taxon>Streptophyta</taxon>
        <taxon>Embryophyta</taxon>
        <taxon>Tracheophyta</taxon>
        <taxon>Spermatophyta</taxon>
        <taxon>Magnoliopsida</taxon>
        <taxon>Ranunculales</taxon>
        <taxon>Papaveraceae</taxon>
        <taxon>Papaveroideae</taxon>
        <taxon>Macleaya</taxon>
    </lineage>
</organism>
<proteinExistence type="predicted"/>
<comment type="caution">
    <text evidence="2">The sequence shown here is derived from an EMBL/GenBank/DDBJ whole genome shotgun (WGS) entry which is preliminary data.</text>
</comment>
<dbReference type="Proteomes" id="UP000195402">
    <property type="component" value="Unassembled WGS sequence"/>
</dbReference>
<accession>A0A200QXG5</accession>
<sequence length="229" mass="26256">MDAEELLNLFDSYWFYNEILINPPLIPSFLTNTVLQIPNKPLKPEISRLQTSLLRSVSDDLTSQTSFSSDSVSPNSVLRPKLKTINSGKEDSEENPKQERVERPSNKDLRGRRMKKMKSNKSLSDLEFEELKGFMDLGFVFSEEDKNSSLVSIIPGLQRLGKKDDGVEKEIIDEPANIHRPYLSEAWGVLEKRREEKPLMNWKVPTLDSEIAMKDHLRNWAHSVASAVR</sequence>
<evidence type="ECO:0008006" key="4">
    <source>
        <dbReference type="Google" id="ProtNLM"/>
    </source>
</evidence>
<protein>
    <recommendedName>
        <fullName evidence="4">DUF1685 domain-containing protein</fullName>
    </recommendedName>
</protein>
<dbReference type="Pfam" id="PF07939">
    <property type="entry name" value="DUF1685"/>
    <property type="match status" value="1"/>
</dbReference>
<evidence type="ECO:0000313" key="2">
    <source>
        <dbReference type="EMBL" id="OVA15177.1"/>
    </source>
</evidence>
<dbReference type="PANTHER" id="PTHR33785">
    <property type="entry name" value="OS06G0550800 PROTEIN"/>
    <property type="match status" value="1"/>
</dbReference>
<dbReference type="OrthoDB" id="1911878at2759"/>
<dbReference type="FunCoup" id="A0A200QXG5">
    <property type="interactions" value="58"/>
</dbReference>
<evidence type="ECO:0000256" key="1">
    <source>
        <dbReference type="SAM" id="MobiDB-lite"/>
    </source>
</evidence>
<dbReference type="AlphaFoldDB" id="A0A200QXG5"/>
<dbReference type="PANTHER" id="PTHR33785:SF12">
    <property type="entry name" value="DUF1685 FAMILY PROTEIN"/>
    <property type="match status" value="1"/>
</dbReference>
<dbReference type="STRING" id="56857.A0A200QXG5"/>
<dbReference type="InParanoid" id="A0A200QXG5"/>
<evidence type="ECO:0000313" key="3">
    <source>
        <dbReference type="Proteomes" id="UP000195402"/>
    </source>
</evidence>
<keyword evidence="3" id="KW-1185">Reference proteome</keyword>
<feature type="compositionally biased region" description="Basic and acidic residues" evidence="1">
    <location>
        <begin position="88"/>
        <end position="111"/>
    </location>
</feature>